<dbReference type="GO" id="GO:0005783">
    <property type="term" value="C:endoplasmic reticulum"/>
    <property type="evidence" value="ECO:0007669"/>
    <property type="project" value="TreeGrafter"/>
</dbReference>
<keyword evidence="5 8" id="KW-1015">Disulfide bond</keyword>
<dbReference type="Proteomes" id="UP000799444">
    <property type="component" value="Unassembled WGS sequence"/>
</dbReference>
<accession>A0A9P4R319</accession>
<evidence type="ECO:0000256" key="1">
    <source>
        <dbReference type="ARBA" id="ARBA00001913"/>
    </source>
</evidence>
<evidence type="ECO:0000256" key="4">
    <source>
        <dbReference type="ARBA" id="ARBA00022801"/>
    </source>
</evidence>
<dbReference type="OrthoDB" id="8118055at2759"/>
<dbReference type="InterPro" id="IPR001382">
    <property type="entry name" value="Glyco_hydro_47"/>
</dbReference>
<evidence type="ECO:0000256" key="3">
    <source>
        <dbReference type="ARBA" id="ARBA00007658"/>
    </source>
</evidence>
<dbReference type="GO" id="GO:0016020">
    <property type="term" value="C:membrane"/>
    <property type="evidence" value="ECO:0007669"/>
    <property type="project" value="InterPro"/>
</dbReference>
<keyword evidence="12" id="KW-1185">Reference proteome</keyword>
<evidence type="ECO:0000256" key="5">
    <source>
        <dbReference type="ARBA" id="ARBA00023157"/>
    </source>
</evidence>
<gene>
    <name evidence="11" type="ORF">EJ04DRAFT_459624</name>
</gene>
<evidence type="ECO:0000256" key="6">
    <source>
        <dbReference type="PIRSR" id="PIRSR601382-1"/>
    </source>
</evidence>
<feature type="transmembrane region" description="Helical" evidence="10">
    <location>
        <begin position="7"/>
        <end position="28"/>
    </location>
</feature>
<evidence type="ECO:0000256" key="9">
    <source>
        <dbReference type="RuleBase" id="RU361193"/>
    </source>
</evidence>
<feature type="active site" description="Proton donor" evidence="6">
    <location>
        <position position="428"/>
    </location>
</feature>
<evidence type="ECO:0000256" key="10">
    <source>
        <dbReference type="SAM" id="Phobius"/>
    </source>
</evidence>
<dbReference type="InterPro" id="IPR012341">
    <property type="entry name" value="6hp_glycosidase-like_sf"/>
</dbReference>
<proteinExistence type="inferred from homology"/>
<dbReference type="GO" id="GO:0005975">
    <property type="term" value="P:carbohydrate metabolic process"/>
    <property type="evidence" value="ECO:0007669"/>
    <property type="project" value="InterPro"/>
</dbReference>
<comment type="pathway">
    <text evidence="2">Protein modification; protein glycosylation.</text>
</comment>
<dbReference type="EMBL" id="ML996110">
    <property type="protein sequence ID" value="KAF2738242.1"/>
    <property type="molecule type" value="Genomic_DNA"/>
</dbReference>
<evidence type="ECO:0000313" key="11">
    <source>
        <dbReference type="EMBL" id="KAF2738242.1"/>
    </source>
</evidence>
<dbReference type="FunFam" id="1.50.10.10:FF:000037">
    <property type="entry name" value="alpha-1,2-Mannosidase"/>
    <property type="match status" value="1"/>
</dbReference>
<keyword evidence="10" id="KW-1133">Transmembrane helix</keyword>
<comment type="cofactor">
    <cofactor evidence="1 7">
        <name>Ca(2+)</name>
        <dbReference type="ChEBI" id="CHEBI:29108"/>
    </cofactor>
</comment>
<dbReference type="Gene3D" id="1.50.10.10">
    <property type="match status" value="1"/>
</dbReference>
<name>A0A9P4R319_9PLEO</name>
<evidence type="ECO:0000256" key="8">
    <source>
        <dbReference type="PIRSR" id="PIRSR601382-3"/>
    </source>
</evidence>
<evidence type="ECO:0000313" key="12">
    <source>
        <dbReference type="Proteomes" id="UP000799444"/>
    </source>
</evidence>
<dbReference type="PANTHER" id="PTHR11742">
    <property type="entry name" value="MANNOSYL-OLIGOSACCHARIDE ALPHA-1,2-MANNOSIDASE-RELATED"/>
    <property type="match status" value="1"/>
</dbReference>
<dbReference type="SUPFAM" id="SSF48225">
    <property type="entry name" value="Seven-hairpin glycosidases"/>
    <property type="match status" value="1"/>
</dbReference>
<feature type="active site" evidence="6">
    <location>
        <position position="316"/>
    </location>
</feature>
<keyword evidence="7" id="KW-0106">Calcium</keyword>
<dbReference type="EC" id="3.2.1.-" evidence="9"/>
<dbReference type="PANTHER" id="PTHR11742:SF89">
    <property type="entry name" value="ALPHA-1,2-MANNOSIDASE"/>
    <property type="match status" value="1"/>
</dbReference>
<comment type="caution">
    <text evidence="11">The sequence shown here is derived from an EMBL/GenBank/DDBJ whole genome shotgun (WGS) entry which is preliminary data.</text>
</comment>
<dbReference type="InterPro" id="IPR036026">
    <property type="entry name" value="Seven-hairpin_glycosidases"/>
</dbReference>
<feature type="active site" description="Proton donor" evidence="6">
    <location>
        <position position="180"/>
    </location>
</feature>
<keyword evidence="7" id="KW-0479">Metal-binding</keyword>
<protein>
    <recommendedName>
        <fullName evidence="9">alpha-1,2-Mannosidase</fullName>
        <ecNumber evidence="9">3.2.1.-</ecNumber>
    </recommendedName>
</protein>
<feature type="binding site" evidence="7">
    <location>
        <position position="574"/>
    </location>
    <ligand>
        <name>Ca(2+)</name>
        <dbReference type="ChEBI" id="CHEBI:29108"/>
    </ligand>
</feature>
<dbReference type="GO" id="GO:0036503">
    <property type="term" value="P:ERAD pathway"/>
    <property type="evidence" value="ECO:0007669"/>
    <property type="project" value="UniProtKB-ARBA"/>
</dbReference>
<organism evidence="11 12">
    <name type="scientific">Polyplosphaeria fusca</name>
    <dbReference type="NCBI Taxonomy" id="682080"/>
    <lineage>
        <taxon>Eukaryota</taxon>
        <taxon>Fungi</taxon>
        <taxon>Dikarya</taxon>
        <taxon>Ascomycota</taxon>
        <taxon>Pezizomycotina</taxon>
        <taxon>Dothideomycetes</taxon>
        <taxon>Pleosporomycetidae</taxon>
        <taxon>Pleosporales</taxon>
        <taxon>Tetraplosphaeriaceae</taxon>
        <taxon>Polyplosphaeria</taxon>
    </lineage>
</organism>
<reference evidence="11" key="1">
    <citation type="journal article" date="2020" name="Stud. Mycol.">
        <title>101 Dothideomycetes genomes: a test case for predicting lifestyles and emergence of pathogens.</title>
        <authorList>
            <person name="Haridas S."/>
            <person name="Albert R."/>
            <person name="Binder M."/>
            <person name="Bloem J."/>
            <person name="Labutti K."/>
            <person name="Salamov A."/>
            <person name="Andreopoulos B."/>
            <person name="Baker S."/>
            <person name="Barry K."/>
            <person name="Bills G."/>
            <person name="Bluhm B."/>
            <person name="Cannon C."/>
            <person name="Castanera R."/>
            <person name="Culley D."/>
            <person name="Daum C."/>
            <person name="Ezra D."/>
            <person name="Gonzalez J."/>
            <person name="Henrissat B."/>
            <person name="Kuo A."/>
            <person name="Liang C."/>
            <person name="Lipzen A."/>
            <person name="Lutzoni F."/>
            <person name="Magnuson J."/>
            <person name="Mondo S."/>
            <person name="Nolan M."/>
            <person name="Ohm R."/>
            <person name="Pangilinan J."/>
            <person name="Park H.-J."/>
            <person name="Ramirez L."/>
            <person name="Alfaro M."/>
            <person name="Sun H."/>
            <person name="Tritt A."/>
            <person name="Yoshinaga Y."/>
            <person name="Zwiers L.-H."/>
            <person name="Turgeon B."/>
            <person name="Goodwin S."/>
            <person name="Spatafora J."/>
            <person name="Crous P."/>
            <person name="Grigoriev I."/>
        </authorList>
    </citation>
    <scope>NUCLEOTIDE SEQUENCE</scope>
    <source>
        <strain evidence="11">CBS 125425</strain>
    </source>
</reference>
<comment type="similarity">
    <text evidence="3 9">Belongs to the glycosyl hydrolase 47 family.</text>
</comment>
<keyword evidence="10" id="KW-0812">Transmembrane</keyword>
<evidence type="ECO:0000256" key="7">
    <source>
        <dbReference type="PIRSR" id="PIRSR601382-2"/>
    </source>
</evidence>
<feature type="active site" evidence="6">
    <location>
        <position position="488"/>
    </location>
</feature>
<dbReference type="Pfam" id="PF01532">
    <property type="entry name" value="Glyco_hydro_47"/>
    <property type="match status" value="1"/>
</dbReference>
<dbReference type="PRINTS" id="PR00747">
    <property type="entry name" value="GLYHDRLASE47"/>
</dbReference>
<evidence type="ECO:0000256" key="2">
    <source>
        <dbReference type="ARBA" id="ARBA00004922"/>
    </source>
</evidence>
<keyword evidence="4 9" id="KW-0378">Hydrolase</keyword>
<sequence length="586" mass="66333">MALLKRYGVYTAIAAVFLYLLYTLSFPYENNPNAKKPQDQNNNKQKPLKTYDWTKIKFQNPIEDVIPLPSNEPAPLPRIQFEFKEEEANAKNIRIKRKEEVKKAFEKCWKSYRSKAWMHDELEPIAGHGKDPFGGWAASLIDAMDTLWIMGLKEEFTSAIKDIEKINFGTTPLEVVNVFETNIRHLGGLISAYELSGDKRLLAKAKEVGEMLYHAFDTPNHMPVTRWDLKAKGEGKAQVAADTVLLAEIGSLSMEFTKLSQLTGDSRWYDAITRVTKELERQQDSTKIPGLWPIVVNAHTADFTGDSGFSLGAMADSTYEYFSKMYALIQDPVYKTLYEKSMAAAAKNTFYRPMVPENTDLLIPGFVRAENGKLDVQAQLQHLVCYAGGMFALGGKMFSNDDHVSIGRKITDGCVWAYKSSPAGIMPEVSHLYKCADTSSCEWNETAWKDAVNARTEKEKNPEKNIANLRLPQGFVAVDDRRYILRPEAIESVFIMYRITGEQSWQAAAWDMFSAIQKHTSTDLGNAALSDVSNDNPPKMDSMESFWMAETLKYFYLIFSEPDAISLDDYVFNTEAHPFKIPKAKK</sequence>
<dbReference type="AlphaFoldDB" id="A0A9P4R319"/>
<dbReference type="GO" id="GO:0005509">
    <property type="term" value="F:calcium ion binding"/>
    <property type="evidence" value="ECO:0007669"/>
    <property type="project" value="InterPro"/>
</dbReference>
<keyword evidence="9 11" id="KW-0326">Glycosidase</keyword>
<dbReference type="GO" id="GO:0004571">
    <property type="term" value="F:mannosyl-oligosaccharide 1,2-alpha-mannosidase activity"/>
    <property type="evidence" value="ECO:0007669"/>
    <property type="project" value="InterPro"/>
</dbReference>
<feature type="disulfide bond" evidence="8">
    <location>
        <begin position="385"/>
        <end position="414"/>
    </location>
</feature>
<keyword evidence="10" id="KW-0472">Membrane</keyword>
<dbReference type="InterPro" id="IPR050749">
    <property type="entry name" value="Glycosyl_Hydrolase_47"/>
</dbReference>